<comment type="caution">
    <text evidence="4">The sequence shown here is derived from an EMBL/GenBank/DDBJ whole genome shotgun (WGS) entry which is preliminary data.</text>
</comment>
<dbReference type="PANTHER" id="PTHR11113:SF14">
    <property type="entry name" value="N-ACETYLGLUCOSAMINE-6-PHOSPHATE DEACETYLASE"/>
    <property type="match status" value="1"/>
</dbReference>
<dbReference type="Gene3D" id="3.20.20.140">
    <property type="entry name" value="Metal-dependent hydrolases"/>
    <property type="match status" value="1"/>
</dbReference>
<proteinExistence type="inferred from homology"/>
<feature type="domain" description="Glucosamine/galactosamine-6-phosphate isomerase" evidence="3">
    <location>
        <begin position="8"/>
        <end position="226"/>
    </location>
</feature>
<dbReference type="SUPFAM" id="SSF100950">
    <property type="entry name" value="NagB/RpiA/CoA transferase-like"/>
    <property type="match status" value="1"/>
</dbReference>
<accession>A0ABW5B3F2</accession>
<evidence type="ECO:0000313" key="5">
    <source>
        <dbReference type="Proteomes" id="UP001597414"/>
    </source>
</evidence>
<dbReference type="Gene3D" id="3.40.50.1360">
    <property type="match status" value="1"/>
</dbReference>
<dbReference type="EMBL" id="JBHUIV010000005">
    <property type="protein sequence ID" value="MFD2200382.1"/>
    <property type="molecule type" value="Genomic_DNA"/>
</dbReference>
<dbReference type="PANTHER" id="PTHR11113">
    <property type="entry name" value="N-ACETYLGLUCOSAMINE-6-PHOSPHATE DEACETYLASE"/>
    <property type="match status" value="1"/>
</dbReference>
<evidence type="ECO:0000313" key="4">
    <source>
        <dbReference type="EMBL" id="MFD2200382.1"/>
    </source>
</evidence>
<protein>
    <submittedName>
        <fullName evidence="4">6-phosphogluconolactonase</fullName>
        <ecNumber evidence="4">3.1.1.31</ecNumber>
    </submittedName>
</protein>
<dbReference type="EC" id="3.1.1.31" evidence="4"/>
<name>A0ABW5B3F2_9BACT</name>
<keyword evidence="2 4" id="KW-0378">Hydrolase</keyword>
<organism evidence="4 5">
    <name type="scientific">Shivajiella indica</name>
    <dbReference type="NCBI Taxonomy" id="872115"/>
    <lineage>
        <taxon>Bacteria</taxon>
        <taxon>Pseudomonadati</taxon>
        <taxon>Bacteroidota</taxon>
        <taxon>Cytophagia</taxon>
        <taxon>Cytophagales</taxon>
        <taxon>Cyclobacteriaceae</taxon>
        <taxon>Shivajiella</taxon>
    </lineage>
</organism>
<comment type="similarity">
    <text evidence="1">Belongs to the metallo-dependent hydrolases superfamily. NagA family.</text>
</comment>
<dbReference type="InterPro" id="IPR004547">
    <property type="entry name" value="Glucosamine6P_isomerase"/>
</dbReference>
<keyword evidence="5" id="KW-1185">Reference proteome</keyword>
<evidence type="ECO:0000259" key="3">
    <source>
        <dbReference type="Pfam" id="PF01182"/>
    </source>
</evidence>
<gene>
    <name evidence="4" type="ORF">ACFSKV_02310</name>
</gene>
<dbReference type="InterPro" id="IPR037171">
    <property type="entry name" value="NagB/RpiA_transferase-like"/>
</dbReference>
<sequence>MQLHVFNTREEMGNAAGKAVEERILTVLEKKDYLRMVFAAAPSQNEFLKYLRNSKLIPWEKVVAFHMDEYLGLLPEDQALFSNFLKRNLFDHCNFKDVFIIEGNKNTEDEIARYTRLINESPIDIVCLGIGENGHIAFNDPPVADFNDPNTIKIVELDLACRQQQVNDACFPSIEEVPTHALSLTIPALLETDYLCCVVPGPNKKQALESTLTGPIDTSCPASILKLHWQCDLFTDRAAYPENLPWKETKYDLLQDIENGSFQLNNDKGRFTPVRFYPPDQIKEKIPFFGPGLIDLQVNGVNGVDFNDASLSISDIEKSVEYLLTIGVTGFLPTLITNEKGIILKILDTITQACEINPLVDSCILGVHLEGPFISNLDGARGAHNPKFIQEPSWELLQEFQKAAKGRIKLLTLAPELEGAIDLIKKCKESGIQIAIGHSYATYPKIKEAVEAGARLSTHLGNAVPLTLPRHPNILWDQLAMEGLYASLVADGFHLDDSFLKTVIKVKCEKSFLISDSTLFTGMPPGEYKAHIGDEVVLEENGRLSLKHGKGLLAGASKNLREGVEYLVKSGITDLSSAWKMATSYPVKFLALNDSNQTLKEDWVIFNFEEGKIKVMRVIKNGQVVFSSD</sequence>
<reference evidence="5" key="1">
    <citation type="journal article" date="2019" name="Int. J. Syst. Evol. Microbiol.">
        <title>The Global Catalogue of Microorganisms (GCM) 10K type strain sequencing project: providing services to taxonomists for standard genome sequencing and annotation.</title>
        <authorList>
            <consortium name="The Broad Institute Genomics Platform"/>
            <consortium name="The Broad Institute Genome Sequencing Center for Infectious Disease"/>
            <person name="Wu L."/>
            <person name="Ma J."/>
        </authorList>
    </citation>
    <scope>NUCLEOTIDE SEQUENCE [LARGE SCALE GENOMIC DNA]</scope>
    <source>
        <strain evidence="5">KCTC 19812</strain>
    </source>
</reference>
<dbReference type="Pfam" id="PF01182">
    <property type="entry name" value="Glucosamine_iso"/>
    <property type="match status" value="1"/>
</dbReference>
<dbReference type="CDD" id="cd01399">
    <property type="entry name" value="GlcN6P_deaminase"/>
    <property type="match status" value="1"/>
</dbReference>
<dbReference type="SUPFAM" id="SSF51556">
    <property type="entry name" value="Metallo-dependent hydrolases"/>
    <property type="match status" value="1"/>
</dbReference>
<dbReference type="RefSeq" id="WP_380800063.1">
    <property type="nucleotide sequence ID" value="NZ_JBHUIV010000005.1"/>
</dbReference>
<evidence type="ECO:0000256" key="2">
    <source>
        <dbReference type="ARBA" id="ARBA00022801"/>
    </source>
</evidence>
<dbReference type="GO" id="GO:0017057">
    <property type="term" value="F:6-phosphogluconolactonase activity"/>
    <property type="evidence" value="ECO:0007669"/>
    <property type="project" value="UniProtKB-EC"/>
</dbReference>
<evidence type="ECO:0000256" key="1">
    <source>
        <dbReference type="ARBA" id="ARBA00010716"/>
    </source>
</evidence>
<dbReference type="InterPro" id="IPR006148">
    <property type="entry name" value="Glc/Gal-6P_isomerase"/>
</dbReference>
<dbReference type="Proteomes" id="UP001597414">
    <property type="component" value="Unassembled WGS sequence"/>
</dbReference>
<dbReference type="InterPro" id="IPR032466">
    <property type="entry name" value="Metal_Hydrolase"/>
</dbReference>